<dbReference type="InParanoid" id="A0A316V4I8"/>
<organism evidence="1 2">
    <name type="scientific">Meira miltonrushii</name>
    <dbReference type="NCBI Taxonomy" id="1280837"/>
    <lineage>
        <taxon>Eukaryota</taxon>
        <taxon>Fungi</taxon>
        <taxon>Dikarya</taxon>
        <taxon>Basidiomycota</taxon>
        <taxon>Ustilaginomycotina</taxon>
        <taxon>Exobasidiomycetes</taxon>
        <taxon>Exobasidiales</taxon>
        <taxon>Brachybasidiaceae</taxon>
        <taxon>Meira</taxon>
    </lineage>
</organism>
<proteinExistence type="predicted"/>
<dbReference type="STRING" id="1280837.A0A316V4I8"/>
<reference evidence="1 2" key="1">
    <citation type="journal article" date="2018" name="Mol. Biol. Evol.">
        <title>Broad Genomic Sampling Reveals a Smut Pathogenic Ancestry of the Fungal Clade Ustilaginomycotina.</title>
        <authorList>
            <person name="Kijpornyongpan T."/>
            <person name="Mondo S.J."/>
            <person name="Barry K."/>
            <person name="Sandor L."/>
            <person name="Lee J."/>
            <person name="Lipzen A."/>
            <person name="Pangilinan J."/>
            <person name="LaButti K."/>
            <person name="Hainaut M."/>
            <person name="Henrissat B."/>
            <person name="Grigoriev I.V."/>
            <person name="Spatafora J.W."/>
            <person name="Aime M.C."/>
        </authorList>
    </citation>
    <scope>NUCLEOTIDE SEQUENCE [LARGE SCALE GENOMIC DNA]</scope>
    <source>
        <strain evidence="1 2">MCA 3882</strain>
    </source>
</reference>
<dbReference type="AlphaFoldDB" id="A0A316V4I8"/>
<name>A0A316V4I8_9BASI</name>
<evidence type="ECO:0000313" key="1">
    <source>
        <dbReference type="EMBL" id="PWN32372.1"/>
    </source>
</evidence>
<dbReference type="Proteomes" id="UP000245771">
    <property type="component" value="Unassembled WGS sequence"/>
</dbReference>
<dbReference type="EMBL" id="KZ819606">
    <property type="protein sequence ID" value="PWN32372.1"/>
    <property type="molecule type" value="Genomic_DNA"/>
</dbReference>
<keyword evidence="2" id="KW-1185">Reference proteome</keyword>
<gene>
    <name evidence="1" type="ORF">FA14DRAFT_87732</name>
</gene>
<dbReference type="RefSeq" id="XP_025352674.1">
    <property type="nucleotide sequence ID" value="XM_025503026.1"/>
</dbReference>
<sequence>MKKNKGYRRWQKSKERGTMRFMERGATSTASFRQIVEESAAEVDLIVQSLNKTDTRSGMPLYRISRAIDGKAGLTFYLEEDVIFLERKSERGQFDPVSVEDLIISCT</sequence>
<dbReference type="GeneID" id="37024807"/>
<protein>
    <submittedName>
        <fullName evidence="1">Uncharacterized protein</fullName>
    </submittedName>
</protein>
<evidence type="ECO:0000313" key="2">
    <source>
        <dbReference type="Proteomes" id="UP000245771"/>
    </source>
</evidence>
<accession>A0A316V4I8</accession>
<dbReference type="OrthoDB" id="4822at2759"/>